<keyword evidence="5 8" id="KW-1133">Transmembrane helix</keyword>
<dbReference type="GO" id="GO:0005524">
    <property type="term" value="F:ATP binding"/>
    <property type="evidence" value="ECO:0007669"/>
    <property type="project" value="UniProtKB-KW"/>
</dbReference>
<evidence type="ECO:0000313" key="11">
    <source>
        <dbReference type="EMBL" id="TWE16812.1"/>
    </source>
</evidence>
<dbReference type="AlphaFoldDB" id="A0A561EML1"/>
<evidence type="ECO:0000259" key="10">
    <source>
        <dbReference type="PROSITE" id="PS50929"/>
    </source>
</evidence>
<dbReference type="Proteomes" id="UP000318416">
    <property type="component" value="Unassembled WGS sequence"/>
</dbReference>
<feature type="transmembrane region" description="Helical" evidence="8">
    <location>
        <begin position="140"/>
        <end position="158"/>
    </location>
</feature>
<dbReference type="Gene3D" id="1.20.1560.10">
    <property type="entry name" value="ABC transporter type 1, transmembrane domain"/>
    <property type="match status" value="1"/>
</dbReference>
<sequence>MGRHREVRAASGRALLAGQLATTRPALVRVLAWSTVEALPALLSGILLSAAADQGFLAGRLGVGCLWLAALGAAAAVRAYAARAVFPYVAAVVEPLRDALVVRVVHGALARPEAGPAEVARLTEQVESARQLTATLLRTLRGVGVTLVAALLGLTLLAPVTLPLVLPPLIVAGWLFVRLLGPLVARRRAVVIADERVAAEAGLAFEGLRDLTACGAQQRIGEAVGATIEAQGDAVRSLGRAAALRSLTVALGGRLPVLAVVAATPWLVDRHWLTAGQVLGVAAYLLQQLEPAVRTLAGMAGGWVLELAVVLDRLAAVQVPAPASDQAAEALEAPDAGGPAVRVTGLHHAHGPLARPVLAGLDLELAPGEHLAVVGPSGAGKSTLAALLAGLLPPQRGEVSVGGVQPHLLPGPLRASRLALVPQEAYVFAGTVRENLGWLNPEADDAQLARAVALLGAEELVARLGGPDGVLPDPAALSAGERQLLALVRTYLSPAPVVVLDEATCHLDPAAEARAEEAFAARPGTLVVIAHRIGSALRADRVLLLDSGHCLTARHGDLQVLSPLYRELVGHWLGSAPSGGSGGERTAEPQATGPASTMPGRW</sequence>
<evidence type="ECO:0000256" key="6">
    <source>
        <dbReference type="ARBA" id="ARBA00023136"/>
    </source>
</evidence>
<dbReference type="InterPro" id="IPR027417">
    <property type="entry name" value="P-loop_NTPase"/>
</dbReference>
<evidence type="ECO:0000256" key="3">
    <source>
        <dbReference type="ARBA" id="ARBA00022741"/>
    </source>
</evidence>
<evidence type="ECO:0000256" key="1">
    <source>
        <dbReference type="ARBA" id="ARBA00004651"/>
    </source>
</evidence>
<dbReference type="SMART" id="SM00382">
    <property type="entry name" value="AAA"/>
    <property type="match status" value="1"/>
</dbReference>
<dbReference type="InterPro" id="IPR011527">
    <property type="entry name" value="ABC1_TM_dom"/>
</dbReference>
<dbReference type="SUPFAM" id="SSF90123">
    <property type="entry name" value="ABC transporter transmembrane region"/>
    <property type="match status" value="1"/>
</dbReference>
<dbReference type="PANTHER" id="PTHR24221:SF654">
    <property type="entry name" value="ATP-BINDING CASSETTE SUB-FAMILY B MEMBER 6"/>
    <property type="match status" value="1"/>
</dbReference>
<dbReference type="InterPro" id="IPR036640">
    <property type="entry name" value="ABC1_TM_sf"/>
</dbReference>
<dbReference type="PROSITE" id="PS00211">
    <property type="entry name" value="ABC_TRANSPORTER_1"/>
    <property type="match status" value="1"/>
</dbReference>
<dbReference type="GO" id="GO:0005886">
    <property type="term" value="C:plasma membrane"/>
    <property type="evidence" value="ECO:0007669"/>
    <property type="project" value="UniProtKB-SubCell"/>
</dbReference>
<feature type="domain" description="ABC transporter" evidence="9">
    <location>
        <begin position="341"/>
        <end position="572"/>
    </location>
</feature>
<dbReference type="GO" id="GO:0140359">
    <property type="term" value="F:ABC-type transporter activity"/>
    <property type="evidence" value="ECO:0007669"/>
    <property type="project" value="InterPro"/>
</dbReference>
<feature type="transmembrane region" description="Helical" evidence="8">
    <location>
        <begin position="30"/>
        <end position="51"/>
    </location>
</feature>
<dbReference type="PANTHER" id="PTHR24221">
    <property type="entry name" value="ATP-BINDING CASSETTE SUB-FAMILY B"/>
    <property type="match status" value="1"/>
</dbReference>
<dbReference type="InterPro" id="IPR003593">
    <property type="entry name" value="AAA+_ATPase"/>
</dbReference>
<dbReference type="GO" id="GO:0016887">
    <property type="term" value="F:ATP hydrolysis activity"/>
    <property type="evidence" value="ECO:0007669"/>
    <property type="project" value="InterPro"/>
</dbReference>
<evidence type="ECO:0000256" key="4">
    <source>
        <dbReference type="ARBA" id="ARBA00022840"/>
    </source>
</evidence>
<feature type="transmembrane region" description="Helical" evidence="8">
    <location>
        <begin position="57"/>
        <end position="77"/>
    </location>
</feature>
<proteinExistence type="predicted"/>
<dbReference type="InterPro" id="IPR039421">
    <property type="entry name" value="Type_1_exporter"/>
</dbReference>
<accession>A0A561EML1</accession>
<evidence type="ECO:0000256" key="7">
    <source>
        <dbReference type="SAM" id="MobiDB-lite"/>
    </source>
</evidence>
<keyword evidence="6 8" id="KW-0472">Membrane</keyword>
<dbReference type="SUPFAM" id="SSF52540">
    <property type="entry name" value="P-loop containing nucleoside triphosphate hydrolases"/>
    <property type="match status" value="1"/>
</dbReference>
<keyword evidence="4 11" id="KW-0067">ATP-binding</keyword>
<keyword evidence="2 8" id="KW-0812">Transmembrane</keyword>
<feature type="domain" description="ABC transmembrane type-1" evidence="10">
    <location>
        <begin position="119"/>
        <end position="287"/>
    </location>
</feature>
<name>A0A561EML1_9ACTN</name>
<protein>
    <submittedName>
        <fullName evidence="11">ATP-binding cassette subfamily C protein</fullName>
    </submittedName>
</protein>
<dbReference type="RefSeq" id="WP_145789230.1">
    <property type="nucleotide sequence ID" value="NZ_BAAABR010000079.1"/>
</dbReference>
<comment type="subcellular location">
    <subcellularLocation>
        <location evidence="1">Cell membrane</location>
        <topology evidence="1">Multi-pass membrane protein</topology>
    </subcellularLocation>
</comment>
<feature type="region of interest" description="Disordered" evidence="7">
    <location>
        <begin position="576"/>
        <end position="602"/>
    </location>
</feature>
<dbReference type="OrthoDB" id="9806127at2"/>
<evidence type="ECO:0000259" key="9">
    <source>
        <dbReference type="PROSITE" id="PS50893"/>
    </source>
</evidence>
<gene>
    <name evidence="11" type="ORF">FB465_1804</name>
</gene>
<dbReference type="InterPro" id="IPR003439">
    <property type="entry name" value="ABC_transporter-like_ATP-bd"/>
</dbReference>
<organism evidence="11 12">
    <name type="scientific">Kitasatospora atroaurantiaca</name>
    <dbReference type="NCBI Taxonomy" id="285545"/>
    <lineage>
        <taxon>Bacteria</taxon>
        <taxon>Bacillati</taxon>
        <taxon>Actinomycetota</taxon>
        <taxon>Actinomycetes</taxon>
        <taxon>Kitasatosporales</taxon>
        <taxon>Streptomycetaceae</taxon>
        <taxon>Kitasatospora</taxon>
    </lineage>
</organism>
<dbReference type="EMBL" id="VIVR01000001">
    <property type="protein sequence ID" value="TWE16812.1"/>
    <property type="molecule type" value="Genomic_DNA"/>
</dbReference>
<reference evidence="11 12" key="1">
    <citation type="submission" date="2019-06" db="EMBL/GenBank/DDBJ databases">
        <title>Sequencing the genomes of 1000 actinobacteria strains.</title>
        <authorList>
            <person name="Klenk H.-P."/>
        </authorList>
    </citation>
    <scope>NUCLEOTIDE SEQUENCE [LARGE SCALE GENOMIC DNA]</scope>
    <source>
        <strain evidence="11 12">DSM 41649</strain>
    </source>
</reference>
<evidence type="ECO:0000256" key="5">
    <source>
        <dbReference type="ARBA" id="ARBA00022989"/>
    </source>
</evidence>
<dbReference type="PROSITE" id="PS50893">
    <property type="entry name" value="ABC_TRANSPORTER_2"/>
    <property type="match status" value="1"/>
</dbReference>
<dbReference type="Gene3D" id="3.40.50.300">
    <property type="entry name" value="P-loop containing nucleotide triphosphate hydrolases"/>
    <property type="match status" value="1"/>
</dbReference>
<evidence type="ECO:0000256" key="2">
    <source>
        <dbReference type="ARBA" id="ARBA00022692"/>
    </source>
</evidence>
<dbReference type="Pfam" id="PF00005">
    <property type="entry name" value="ABC_tran"/>
    <property type="match status" value="1"/>
</dbReference>
<keyword evidence="12" id="KW-1185">Reference proteome</keyword>
<evidence type="ECO:0000313" key="12">
    <source>
        <dbReference type="Proteomes" id="UP000318416"/>
    </source>
</evidence>
<comment type="caution">
    <text evidence="11">The sequence shown here is derived from an EMBL/GenBank/DDBJ whole genome shotgun (WGS) entry which is preliminary data.</text>
</comment>
<keyword evidence="3" id="KW-0547">Nucleotide-binding</keyword>
<dbReference type="GO" id="GO:0034040">
    <property type="term" value="F:ATPase-coupled lipid transmembrane transporter activity"/>
    <property type="evidence" value="ECO:0007669"/>
    <property type="project" value="TreeGrafter"/>
</dbReference>
<dbReference type="PROSITE" id="PS50929">
    <property type="entry name" value="ABC_TM1F"/>
    <property type="match status" value="1"/>
</dbReference>
<dbReference type="InterPro" id="IPR017871">
    <property type="entry name" value="ABC_transporter-like_CS"/>
</dbReference>
<evidence type="ECO:0000256" key="8">
    <source>
        <dbReference type="SAM" id="Phobius"/>
    </source>
</evidence>